<evidence type="ECO:0000256" key="1">
    <source>
        <dbReference type="ARBA" id="ARBA00023015"/>
    </source>
</evidence>
<evidence type="ECO:0000259" key="4">
    <source>
        <dbReference type="PROSITE" id="PS51118"/>
    </source>
</evidence>
<reference evidence="5" key="1">
    <citation type="submission" date="2009-04" db="EMBL/GenBank/DDBJ databases">
        <authorList>
            <person name="Weinstock G."/>
            <person name="Sodergren E."/>
            <person name="Clifton S."/>
            <person name="Fulton L."/>
            <person name="Fulton B."/>
            <person name="Courtney L."/>
            <person name="Fronick C."/>
            <person name="Harrison M."/>
            <person name="Strong C."/>
            <person name="Farmer C."/>
            <person name="Delahaunty K."/>
            <person name="Markovic C."/>
            <person name="Hall O."/>
            <person name="Minx P."/>
            <person name="Tomlinson C."/>
            <person name="Mitreva M."/>
            <person name="Nelson J."/>
            <person name="Hou S."/>
            <person name="Wollam A."/>
            <person name="Pepin K.H."/>
            <person name="Johnson M."/>
            <person name="Bhonagiri V."/>
            <person name="Nash W.E."/>
            <person name="Warren W."/>
            <person name="Chinwalla A."/>
            <person name="Mardis E.R."/>
            <person name="Wilson R.K."/>
        </authorList>
    </citation>
    <scope>NUCLEOTIDE SEQUENCE [LARGE SCALE GENOMIC DNA]</scope>
    <source>
        <strain evidence="5">ATCC 51147</strain>
    </source>
</reference>
<keyword evidence="6" id="KW-1185">Reference proteome</keyword>
<name>C4GF10_9NEIS</name>
<keyword evidence="2" id="KW-0238">DNA-binding</keyword>
<dbReference type="GO" id="GO:0006355">
    <property type="term" value="P:regulation of DNA-templated transcription"/>
    <property type="evidence" value="ECO:0007669"/>
    <property type="project" value="UniProtKB-ARBA"/>
</dbReference>
<sequence length="112" mass="12379">MLSAIELTMKLVGGKWKCLILYHLGGGARRTRDLLERLGGISPKVLTEQLRQLEADGLVAREVFAEVPPRVEYRLSEEGKTFLPALYTLCDWGKAYGLRHGTATSPCPPPAE</sequence>
<dbReference type="Proteomes" id="UP000003009">
    <property type="component" value="Unassembled WGS sequence"/>
</dbReference>
<proteinExistence type="predicted"/>
<dbReference type="InterPro" id="IPR036390">
    <property type="entry name" value="WH_DNA-bd_sf"/>
</dbReference>
<dbReference type="OrthoDB" id="9807069at2"/>
<dbReference type="PANTHER" id="PTHR33204:SF29">
    <property type="entry name" value="TRANSCRIPTIONAL REGULATOR"/>
    <property type="match status" value="1"/>
</dbReference>
<feature type="domain" description="HTH hxlR-type" evidence="4">
    <location>
        <begin position="3"/>
        <end position="101"/>
    </location>
</feature>
<dbReference type="STRING" id="629741.GCWU000324_00719"/>
<dbReference type="SUPFAM" id="SSF46785">
    <property type="entry name" value="Winged helix' DNA-binding domain"/>
    <property type="match status" value="1"/>
</dbReference>
<dbReference type="AlphaFoldDB" id="C4GF10"/>
<gene>
    <name evidence="5" type="ORF">GCWU000324_00719</name>
</gene>
<dbReference type="PROSITE" id="PS51118">
    <property type="entry name" value="HTH_HXLR"/>
    <property type="match status" value="1"/>
</dbReference>
<dbReference type="PANTHER" id="PTHR33204">
    <property type="entry name" value="TRANSCRIPTIONAL REGULATOR, MARR FAMILY"/>
    <property type="match status" value="1"/>
</dbReference>
<dbReference type="InterPro" id="IPR002577">
    <property type="entry name" value="HTH_HxlR"/>
</dbReference>
<evidence type="ECO:0000256" key="3">
    <source>
        <dbReference type="ARBA" id="ARBA00023163"/>
    </source>
</evidence>
<evidence type="ECO:0000313" key="6">
    <source>
        <dbReference type="Proteomes" id="UP000003009"/>
    </source>
</evidence>
<evidence type="ECO:0000313" key="5">
    <source>
        <dbReference type="EMBL" id="EEP68815.1"/>
    </source>
</evidence>
<keyword evidence="1" id="KW-0805">Transcription regulation</keyword>
<dbReference type="InterPro" id="IPR011991">
    <property type="entry name" value="ArsR-like_HTH"/>
</dbReference>
<dbReference type="EMBL" id="ACJW02000002">
    <property type="protein sequence ID" value="EEP68815.1"/>
    <property type="molecule type" value="Genomic_DNA"/>
</dbReference>
<dbReference type="GO" id="GO:0003677">
    <property type="term" value="F:DNA binding"/>
    <property type="evidence" value="ECO:0007669"/>
    <property type="project" value="UniProtKB-KW"/>
</dbReference>
<dbReference type="RefSeq" id="WP_003794344.1">
    <property type="nucleotide sequence ID" value="NZ_GG665871.1"/>
</dbReference>
<dbReference type="HOGENOM" id="CLU_111585_5_1_4"/>
<dbReference type="Gene3D" id="1.10.10.10">
    <property type="entry name" value="Winged helix-like DNA-binding domain superfamily/Winged helix DNA-binding domain"/>
    <property type="match status" value="1"/>
</dbReference>
<organism evidence="5 6">
    <name type="scientific">Kingella oralis ATCC 51147</name>
    <dbReference type="NCBI Taxonomy" id="629741"/>
    <lineage>
        <taxon>Bacteria</taxon>
        <taxon>Pseudomonadati</taxon>
        <taxon>Pseudomonadota</taxon>
        <taxon>Betaproteobacteria</taxon>
        <taxon>Neisseriales</taxon>
        <taxon>Neisseriaceae</taxon>
        <taxon>Kingella</taxon>
    </lineage>
</organism>
<dbReference type="Pfam" id="PF01638">
    <property type="entry name" value="HxlR"/>
    <property type="match status" value="1"/>
</dbReference>
<comment type="caution">
    <text evidence="5">The sequence shown here is derived from an EMBL/GenBank/DDBJ whole genome shotgun (WGS) entry which is preliminary data.</text>
</comment>
<dbReference type="CDD" id="cd00090">
    <property type="entry name" value="HTH_ARSR"/>
    <property type="match status" value="1"/>
</dbReference>
<dbReference type="InterPro" id="IPR036388">
    <property type="entry name" value="WH-like_DNA-bd_sf"/>
</dbReference>
<protein>
    <submittedName>
        <fullName evidence="5">Transcriptional regulator, HxlR family</fullName>
    </submittedName>
</protein>
<keyword evidence="3" id="KW-0804">Transcription</keyword>
<dbReference type="GeneID" id="84906946"/>
<evidence type="ECO:0000256" key="2">
    <source>
        <dbReference type="ARBA" id="ARBA00023125"/>
    </source>
</evidence>
<accession>C4GF10</accession>